<dbReference type="SUPFAM" id="SSF55486">
    <property type="entry name" value="Metalloproteases ('zincins'), catalytic domain"/>
    <property type="match status" value="1"/>
</dbReference>
<keyword evidence="8" id="KW-0614">Plasmid</keyword>
<proteinExistence type="inferred from homology"/>
<keyword evidence="4" id="KW-0964">Secreted</keyword>
<dbReference type="CDD" id="cd04277">
    <property type="entry name" value="ZnMc_serralysin_like"/>
    <property type="match status" value="1"/>
</dbReference>
<reference evidence="7 10" key="2">
    <citation type="submission" date="2023-11" db="EMBL/GenBank/DDBJ databases">
        <title>MicrobeMod: A computational toolkit for identifying prokaryotic methylation and restriction-modification with nanopore sequencing.</title>
        <authorList>
            <person name="Crits-Christoph A."/>
            <person name="Kang S.C."/>
            <person name="Lee H."/>
            <person name="Ostrov N."/>
        </authorList>
    </citation>
    <scope>NUCLEOTIDE SEQUENCE [LARGE SCALE GENOMIC DNA]</scope>
    <source>
        <strain evidence="7 10">ATCC 29145</strain>
    </source>
</reference>
<dbReference type="SUPFAM" id="SSF51120">
    <property type="entry name" value="beta-Roll"/>
    <property type="match status" value="1"/>
</dbReference>
<protein>
    <submittedName>
        <fullName evidence="7">Ig-like domain-containing protein</fullName>
    </submittedName>
</protein>
<comment type="similarity">
    <text evidence="3">Belongs to the peptidase M10B family.</text>
</comment>
<evidence type="ECO:0000313" key="9">
    <source>
        <dbReference type="Proteomes" id="UP000298774"/>
    </source>
</evidence>
<evidence type="ECO:0000259" key="6">
    <source>
        <dbReference type="SMART" id="SM00235"/>
    </source>
</evidence>
<reference evidence="8 9" key="1">
    <citation type="submission" date="2018-09" db="EMBL/GenBank/DDBJ databases">
        <title>Whole genome based analysis of evolution and adaptive divergence in Indian and Brazilian strains of Azospirillum brasilense.</title>
        <authorList>
            <person name="Singh C."/>
            <person name="Tripathi A.K."/>
        </authorList>
    </citation>
    <scope>NUCLEOTIDE SEQUENCE [LARGE SCALE GENOMIC DNA]</scope>
    <source>
        <strain evidence="8 9">MTCC4038</strain>
        <plasmid evidence="8 9">p3</plasmid>
    </source>
</reference>
<feature type="domain" description="Peptidase metallopeptidase" evidence="6">
    <location>
        <begin position="70"/>
        <end position="241"/>
    </location>
</feature>
<dbReference type="Proteomes" id="UP000298774">
    <property type="component" value="Plasmid p3"/>
</dbReference>
<evidence type="ECO:0000256" key="5">
    <source>
        <dbReference type="ARBA" id="ARBA00022737"/>
    </source>
</evidence>
<keyword evidence="10" id="KW-1185">Reference proteome</keyword>
<dbReference type="GO" id="GO:0006508">
    <property type="term" value="P:proteolysis"/>
    <property type="evidence" value="ECO:0007669"/>
    <property type="project" value="InterPro"/>
</dbReference>
<evidence type="ECO:0000256" key="4">
    <source>
        <dbReference type="ARBA" id="ARBA00022525"/>
    </source>
</evidence>
<accession>A0A4D8QV48</accession>
<gene>
    <name evidence="8" type="ORF">D3868_25810</name>
    <name evidence="7" type="ORF">SIM66_02820</name>
</gene>
<dbReference type="InterPro" id="IPR034033">
    <property type="entry name" value="Serralysin-like"/>
</dbReference>
<dbReference type="InterPro" id="IPR006026">
    <property type="entry name" value="Peptidase_Metallo"/>
</dbReference>
<dbReference type="GO" id="GO:0005615">
    <property type="term" value="C:extracellular space"/>
    <property type="evidence" value="ECO:0007669"/>
    <property type="project" value="InterPro"/>
</dbReference>
<dbReference type="GO" id="GO:0008270">
    <property type="term" value="F:zinc ion binding"/>
    <property type="evidence" value="ECO:0007669"/>
    <property type="project" value="InterPro"/>
</dbReference>
<dbReference type="Proteomes" id="UP001277471">
    <property type="component" value="Unassembled WGS sequence"/>
</dbReference>
<keyword evidence="5" id="KW-0677">Repeat</keyword>
<dbReference type="SMART" id="SM00235">
    <property type="entry name" value="ZnMc"/>
    <property type="match status" value="1"/>
</dbReference>
<dbReference type="RefSeq" id="WP_137165261.1">
    <property type="nucleotide sequence ID" value="NZ_JAWXYC010000001.1"/>
</dbReference>
<dbReference type="Gene3D" id="3.40.390.10">
    <property type="entry name" value="Collagenase (Catalytic Domain)"/>
    <property type="match status" value="1"/>
</dbReference>
<dbReference type="InterPro" id="IPR013858">
    <property type="entry name" value="Peptidase_M10B_C"/>
</dbReference>
<dbReference type="EMBL" id="JAWXYC010000001">
    <property type="protein sequence ID" value="MDX5950146.1"/>
    <property type="molecule type" value="Genomic_DNA"/>
</dbReference>
<dbReference type="Gene3D" id="2.150.10.10">
    <property type="entry name" value="Serralysin-like metalloprotease, C-terminal"/>
    <property type="match status" value="1"/>
</dbReference>
<dbReference type="InterPro" id="IPR024079">
    <property type="entry name" value="MetalloPept_cat_dom_sf"/>
</dbReference>
<evidence type="ECO:0000313" key="7">
    <source>
        <dbReference type="EMBL" id="MDX5950146.1"/>
    </source>
</evidence>
<dbReference type="EMBL" id="CP032342">
    <property type="protein sequence ID" value="QCO12476.1"/>
    <property type="molecule type" value="Genomic_DNA"/>
</dbReference>
<organism evidence="8 9">
    <name type="scientific">Azospirillum brasilense</name>
    <dbReference type="NCBI Taxonomy" id="192"/>
    <lineage>
        <taxon>Bacteria</taxon>
        <taxon>Pseudomonadati</taxon>
        <taxon>Pseudomonadota</taxon>
        <taxon>Alphaproteobacteria</taxon>
        <taxon>Rhodospirillales</taxon>
        <taxon>Azospirillaceae</taxon>
        <taxon>Azospirillum</taxon>
    </lineage>
</organism>
<geneLocation type="plasmid" evidence="8 9">
    <name>p3</name>
</geneLocation>
<evidence type="ECO:0000313" key="10">
    <source>
        <dbReference type="Proteomes" id="UP001277471"/>
    </source>
</evidence>
<evidence type="ECO:0000256" key="2">
    <source>
        <dbReference type="ARBA" id="ARBA00004613"/>
    </source>
</evidence>
<dbReference type="GO" id="GO:0005509">
    <property type="term" value="F:calcium ion binding"/>
    <property type="evidence" value="ECO:0007669"/>
    <property type="project" value="InterPro"/>
</dbReference>
<dbReference type="InterPro" id="IPR001343">
    <property type="entry name" value="Hemolysn_Ca-bd"/>
</dbReference>
<name>A0A4D8QV48_AZOBR</name>
<comment type="subcellular location">
    <subcellularLocation>
        <location evidence="2">Secreted</location>
    </subcellularLocation>
</comment>
<dbReference type="GO" id="GO:0008237">
    <property type="term" value="F:metallopeptidase activity"/>
    <property type="evidence" value="ECO:0007669"/>
    <property type="project" value="InterPro"/>
</dbReference>
<sequence length="1330" mass="135435">MMYEQQNSAPSSDCEPTSNQCSATYGQCGCPQCQAAATLGPVVSLTSDPAVAAAGTISGNTNIDALLAGNAYRWNANTTVGTAVTLTYSFLTSAPSYYASTANERNGFQAVTAGMQAGIQSALAFYEQVANIHFTYDASGNGQLTFGQCNMGSNSAAYAYYAMAPGSSQLAGDVWYNANYAVNQTQTAGSYGYMTSLHEIGHALGLKHPGNYDAGGGGTAGPYLPSSTDNVKYTVMSYYGGTISLANPQTLQLFDIQAIQYLYGANTSWHSGNDTYSFSTSSPTVMTIWDGGGTDTLDASNQTFAAYLDLNAGNFSSVGVNASGAAARQNIAIAYNVTIENAIGGAGDDTMVGNAANNTLTGGAGNDTINGGGGTNTAVYRGNRSEYTVAQVNGVAMVSDKVTGRDGIDSLANIQYLLFADQTIAVSSLKANTAPTVTASTTSLKVGQTVAVSTLFSATDPDGDTITRYSIQDPAGGGTLNLNGATNLSGSAGYVWVSASDLAKLTYTAAGSERFQIWASDGLQWTTTAATVAVTNGAPTVTASTTSLKVGQTVAVSTLFSAADPDGDTITRYSIQNPAGGGTLNLNGATNLSGSAGYVWVSASDLAKLTYTAAGSERFQIWASDGLQWTTTPATVAVTNGAPTVTASTTSLKVGQTVAVSTLFSAADPDGDTITRYSIQNPAGGGTLNLNGATNLSGSAGYVWVSASDLAKLTYTAAGSERFQIWASDGLQWSTTPATVAVTNGAPTVTASTTSLKVGQTVAVSTLFSATDPDGDTITRYSIQDPAGGGTLNLNGATNLSGSAGYVWVSASDLAKLTYTAAGSERFQIWASDGLQWTTTPATVAVTNGAPTVTASTTSLKVGQTVAVSTLFSATDPDGDTITRYSIQDPAGGGTLNLNGATNLSGSAGYVWVSASDLAKLTYTAAGSERFQIWASDGLQWSTTPATVAVTNGAPTVTASTTSLKVGQTVAVSTLFSATDPDGDTITRYSIQNPAGGGTLNLNGATNLSGSAGYVWVSASDLAKLTYTAAGSEQFQIWASDGLQWTTTPATVAVTNGAPTVTASTTSLKVGQTVAVSTLFSATDPDGDTITRYSIQNPAGGGTLNLNGATNLSGSAGYVWVSASDLAKLTYTAAGSERFQIWASDGLQWTTTPATVAVTNGASTVTASTTSLKVGQTVAVSTLFSATDPDGDTIIGGQPMGTAHPQALDVGQTVDMSSLVSFSDPSSDPVVYYQFVDPNGGGTVNLNGAINRCDAADQAAGKIQVTPADFALLTYTGGASETLTVQAYDGMLWSDPTVVTIISTGAPSAMTAFTSAPTQWYGTQNSAFSL</sequence>
<dbReference type="InterPro" id="IPR011049">
    <property type="entry name" value="Serralysin-like_metalloprot_C"/>
</dbReference>
<evidence type="ECO:0000313" key="8">
    <source>
        <dbReference type="EMBL" id="QCO12476.1"/>
    </source>
</evidence>
<evidence type="ECO:0000256" key="1">
    <source>
        <dbReference type="ARBA" id="ARBA00001913"/>
    </source>
</evidence>
<dbReference type="Pfam" id="PF08548">
    <property type="entry name" value="Peptidase_M10_C"/>
    <property type="match status" value="1"/>
</dbReference>
<comment type="cofactor">
    <cofactor evidence="1">
        <name>Ca(2+)</name>
        <dbReference type="ChEBI" id="CHEBI:29108"/>
    </cofactor>
</comment>
<dbReference type="PRINTS" id="PR00313">
    <property type="entry name" value="CABNDNGRPT"/>
</dbReference>
<dbReference type="Pfam" id="PF00353">
    <property type="entry name" value="HemolysinCabind"/>
    <property type="match status" value="1"/>
</dbReference>
<evidence type="ECO:0000256" key="3">
    <source>
        <dbReference type="ARBA" id="ARBA00009490"/>
    </source>
</evidence>